<accession>A0A9P4U6S5</accession>
<feature type="compositionally biased region" description="Polar residues" evidence="1">
    <location>
        <begin position="31"/>
        <end position="41"/>
    </location>
</feature>
<proteinExistence type="predicted"/>
<feature type="compositionally biased region" description="Basic and acidic residues" evidence="1">
    <location>
        <begin position="124"/>
        <end position="134"/>
    </location>
</feature>
<dbReference type="AlphaFoldDB" id="A0A9P4U6S5"/>
<gene>
    <name evidence="2" type="ORF">P171DRAFT_448594</name>
</gene>
<protein>
    <submittedName>
        <fullName evidence="2">Uncharacterized protein</fullName>
    </submittedName>
</protein>
<feature type="region of interest" description="Disordered" evidence="1">
    <location>
        <begin position="78"/>
        <end position="165"/>
    </location>
</feature>
<evidence type="ECO:0000313" key="2">
    <source>
        <dbReference type="EMBL" id="KAF2439086.1"/>
    </source>
</evidence>
<evidence type="ECO:0000313" key="3">
    <source>
        <dbReference type="Proteomes" id="UP000799764"/>
    </source>
</evidence>
<evidence type="ECO:0000256" key="1">
    <source>
        <dbReference type="SAM" id="MobiDB-lite"/>
    </source>
</evidence>
<feature type="region of interest" description="Disordered" evidence="1">
    <location>
        <begin position="288"/>
        <end position="330"/>
    </location>
</feature>
<reference evidence="2" key="1">
    <citation type="journal article" date="2020" name="Stud. Mycol.">
        <title>101 Dothideomycetes genomes: a test case for predicting lifestyles and emergence of pathogens.</title>
        <authorList>
            <person name="Haridas S."/>
            <person name="Albert R."/>
            <person name="Binder M."/>
            <person name="Bloem J."/>
            <person name="Labutti K."/>
            <person name="Salamov A."/>
            <person name="Andreopoulos B."/>
            <person name="Baker S."/>
            <person name="Barry K."/>
            <person name="Bills G."/>
            <person name="Bluhm B."/>
            <person name="Cannon C."/>
            <person name="Castanera R."/>
            <person name="Culley D."/>
            <person name="Daum C."/>
            <person name="Ezra D."/>
            <person name="Gonzalez J."/>
            <person name="Henrissat B."/>
            <person name="Kuo A."/>
            <person name="Liang C."/>
            <person name="Lipzen A."/>
            <person name="Lutzoni F."/>
            <person name="Magnuson J."/>
            <person name="Mondo S."/>
            <person name="Nolan M."/>
            <person name="Ohm R."/>
            <person name="Pangilinan J."/>
            <person name="Park H.-J."/>
            <person name="Ramirez L."/>
            <person name="Alfaro M."/>
            <person name="Sun H."/>
            <person name="Tritt A."/>
            <person name="Yoshinaga Y."/>
            <person name="Zwiers L.-H."/>
            <person name="Turgeon B."/>
            <person name="Goodwin S."/>
            <person name="Spatafora J."/>
            <person name="Crous P."/>
            <person name="Grigoriev I."/>
        </authorList>
    </citation>
    <scope>NUCLEOTIDE SEQUENCE</scope>
    <source>
        <strain evidence="2">CBS 690.94</strain>
    </source>
</reference>
<feature type="region of interest" description="Disordered" evidence="1">
    <location>
        <begin position="1"/>
        <end position="47"/>
    </location>
</feature>
<comment type="caution">
    <text evidence="2">The sequence shown here is derived from an EMBL/GenBank/DDBJ whole genome shotgun (WGS) entry which is preliminary data.</text>
</comment>
<dbReference type="OrthoDB" id="3791782at2759"/>
<name>A0A9P4U6S5_9PLEO</name>
<keyword evidence="3" id="KW-1185">Reference proteome</keyword>
<organism evidence="2 3">
    <name type="scientific">Karstenula rhodostoma CBS 690.94</name>
    <dbReference type="NCBI Taxonomy" id="1392251"/>
    <lineage>
        <taxon>Eukaryota</taxon>
        <taxon>Fungi</taxon>
        <taxon>Dikarya</taxon>
        <taxon>Ascomycota</taxon>
        <taxon>Pezizomycotina</taxon>
        <taxon>Dothideomycetes</taxon>
        <taxon>Pleosporomycetidae</taxon>
        <taxon>Pleosporales</taxon>
        <taxon>Massarineae</taxon>
        <taxon>Didymosphaeriaceae</taxon>
        <taxon>Karstenula</taxon>
    </lineage>
</organism>
<dbReference type="Proteomes" id="UP000799764">
    <property type="component" value="Unassembled WGS sequence"/>
</dbReference>
<sequence length="330" mass="35884">MHIHRSPSQEYPHHRGHSSPPRHLQRRASHRNGSSLPNNRTLRSRHSIAALRRATYFTTESTILESIPMDQDPSFPPLSFSLLAAPGPSPTTATEVQLCRPPHPARAPCGEKQVEVNPKPPESTMRRSDSDIHETAPSPPSTSPHSLRPTSISRRRSEDQLLPPLQISKARPSIAIYLLPGIPPTPEAMLHPLSNPFTLLCADCHTPRPHILIGQATAVCRTCLTAFKSADRMRKSPQRRGSVLTSFPPLLAVESPGGEDEDTNAEVEAATRKLSIVEGITRVFGMLRGGAGKSRRGSESSVESWRGSGCGASGRSASRSSFTYSTSSQD</sequence>
<dbReference type="EMBL" id="MU001510">
    <property type="protein sequence ID" value="KAF2439086.1"/>
    <property type="molecule type" value="Genomic_DNA"/>
</dbReference>
<feature type="compositionally biased region" description="Low complexity" evidence="1">
    <location>
        <begin position="313"/>
        <end position="330"/>
    </location>
</feature>